<keyword evidence="7 11" id="KW-1133">Transmembrane helix</keyword>
<evidence type="ECO:0000313" key="13">
    <source>
        <dbReference type="Proteomes" id="UP000007264"/>
    </source>
</evidence>
<dbReference type="PANTHER" id="PTHR12317">
    <property type="entry name" value="DIACYLGLYCEROL O-ACYLTRANSFERASE"/>
    <property type="match status" value="1"/>
</dbReference>
<evidence type="ECO:0000256" key="11">
    <source>
        <dbReference type="RuleBase" id="RU367023"/>
    </source>
</evidence>
<evidence type="ECO:0000256" key="6">
    <source>
        <dbReference type="ARBA" id="ARBA00022824"/>
    </source>
</evidence>
<feature type="transmembrane region" description="Helical" evidence="11">
    <location>
        <begin position="42"/>
        <end position="60"/>
    </location>
</feature>
<sequence length="319" mass="35074">MGEGTRWLELIKSYAAISLWVGALFATVLSLIVALWNLPDPYAVAWLALMGLSLAIPLDLPTPRWARALTRFSLEQAAKYHDLSLIIEDPAALRPGRPYVVGYEPHSALPTALPMVFCEHSPIVPPALKSVKTLATSACFYCPVVRHLWWWLGGRPASAAVMRGMLSKGDSALVCPGGVRECLHMEKGREAVFLSGRTGFVRIAMQYGAPLVPVFVFGQTDAYGWAKLGPPAVPQELAERLARAIGFLPLFMYGVWGTPLPRKVKITMVIGKPIEVPKTEQPSSAEVEKYLDTFKQELSALFERHKVAAGYPKLQLLII</sequence>
<dbReference type="Proteomes" id="UP000007264">
    <property type="component" value="Unassembled WGS sequence"/>
</dbReference>
<evidence type="ECO:0000256" key="7">
    <source>
        <dbReference type="ARBA" id="ARBA00022989"/>
    </source>
</evidence>
<comment type="similarity">
    <text evidence="2 11">Belongs to the diacylglycerol acyltransferase family.</text>
</comment>
<evidence type="ECO:0000256" key="9">
    <source>
        <dbReference type="ARBA" id="ARBA00023136"/>
    </source>
</evidence>
<organism evidence="12 13">
    <name type="scientific">Coccomyxa subellipsoidea (strain C-169)</name>
    <name type="common">Green microalga</name>
    <dbReference type="NCBI Taxonomy" id="574566"/>
    <lineage>
        <taxon>Eukaryota</taxon>
        <taxon>Viridiplantae</taxon>
        <taxon>Chlorophyta</taxon>
        <taxon>core chlorophytes</taxon>
        <taxon>Trebouxiophyceae</taxon>
        <taxon>Trebouxiophyceae incertae sedis</taxon>
        <taxon>Coccomyxaceae</taxon>
        <taxon>Coccomyxa</taxon>
        <taxon>Coccomyxa subellipsoidea</taxon>
    </lineage>
</organism>
<dbReference type="OrthoDB" id="264532at2759"/>
<evidence type="ECO:0000256" key="8">
    <source>
        <dbReference type="ARBA" id="ARBA00023098"/>
    </source>
</evidence>
<proteinExistence type="inferred from homology"/>
<dbReference type="GO" id="GO:0019432">
    <property type="term" value="P:triglyceride biosynthetic process"/>
    <property type="evidence" value="ECO:0007669"/>
    <property type="project" value="TreeGrafter"/>
</dbReference>
<evidence type="ECO:0000256" key="1">
    <source>
        <dbReference type="ARBA" id="ARBA00004477"/>
    </source>
</evidence>
<dbReference type="CDD" id="cd07987">
    <property type="entry name" value="LPLAT_MGAT-like"/>
    <property type="match status" value="1"/>
</dbReference>
<reference evidence="12 13" key="1">
    <citation type="journal article" date="2012" name="Genome Biol.">
        <title>The genome of the polar eukaryotic microalga coccomyxa subellipsoidea reveals traits of cold adaptation.</title>
        <authorList>
            <person name="Blanc G."/>
            <person name="Agarkova I."/>
            <person name="Grimwood J."/>
            <person name="Kuo A."/>
            <person name="Brueggeman A."/>
            <person name="Dunigan D."/>
            <person name="Gurnon J."/>
            <person name="Ladunga I."/>
            <person name="Lindquist E."/>
            <person name="Lucas S."/>
            <person name="Pangilinan J."/>
            <person name="Proschold T."/>
            <person name="Salamov A."/>
            <person name="Schmutz J."/>
            <person name="Weeks D."/>
            <person name="Yamada T."/>
            <person name="Claverie J.M."/>
            <person name="Grigoriev I."/>
            <person name="Van Etten J."/>
            <person name="Lomsadze A."/>
            <person name="Borodovsky M."/>
        </authorList>
    </citation>
    <scope>NUCLEOTIDE SEQUENCE [LARGE SCALE GENOMIC DNA]</scope>
    <source>
        <strain evidence="12 13">C-169</strain>
    </source>
</reference>
<dbReference type="GO" id="GO:0004144">
    <property type="term" value="F:diacylglycerol O-acyltransferase activity"/>
    <property type="evidence" value="ECO:0007669"/>
    <property type="project" value="TreeGrafter"/>
</dbReference>
<evidence type="ECO:0000256" key="4">
    <source>
        <dbReference type="ARBA" id="ARBA00022679"/>
    </source>
</evidence>
<evidence type="ECO:0000313" key="12">
    <source>
        <dbReference type="EMBL" id="EIE22954.1"/>
    </source>
</evidence>
<dbReference type="KEGG" id="csl:COCSUDRAFT_29040"/>
<keyword evidence="9 11" id="KW-0472">Membrane</keyword>
<dbReference type="RefSeq" id="XP_005647498.1">
    <property type="nucleotide sequence ID" value="XM_005647441.1"/>
</dbReference>
<name>I0YX35_COCSC</name>
<dbReference type="Pfam" id="PF03982">
    <property type="entry name" value="DAGAT"/>
    <property type="match status" value="1"/>
</dbReference>
<evidence type="ECO:0000256" key="2">
    <source>
        <dbReference type="ARBA" id="ARBA00005420"/>
    </source>
</evidence>
<comment type="caution">
    <text evidence="12">The sequence shown here is derived from an EMBL/GenBank/DDBJ whole genome shotgun (WGS) entry which is preliminary data.</text>
</comment>
<keyword evidence="4 11" id="KW-0808">Transferase</keyword>
<feature type="transmembrane region" description="Helical" evidence="11">
    <location>
        <begin position="14"/>
        <end position="36"/>
    </location>
</feature>
<keyword evidence="5 11" id="KW-0812">Transmembrane</keyword>
<gene>
    <name evidence="12" type="ORF">COCSUDRAFT_29040</name>
</gene>
<evidence type="ECO:0000256" key="3">
    <source>
        <dbReference type="ARBA" id="ARBA00022516"/>
    </source>
</evidence>
<keyword evidence="13" id="KW-1185">Reference proteome</keyword>
<dbReference type="AlphaFoldDB" id="I0YX35"/>
<keyword evidence="10" id="KW-0012">Acyltransferase</keyword>
<keyword evidence="3" id="KW-0444">Lipid biosynthesis</keyword>
<dbReference type="eggNOG" id="KOG0831">
    <property type="taxonomic scope" value="Eukaryota"/>
</dbReference>
<protein>
    <recommendedName>
        <fullName evidence="11">Acyltransferase</fullName>
        <ecNumber evidence="11">2.3.1.-</ecNumber>
    </recommendedName>
</protein>
<keyword evidence="8" id="KW-0443">Lipid metabolism</keyword>
<dbReference type="EMBL" id="AGSI01000008">
    <property type="protein sequence ID" value="EIE22954.1"/>
    <property type="molecule type" value="Genomic_DNA"/>
</dbReference>
<dbReference type="GeneID" id="17040942"/>
<dbReference type="EC" id="2.3.1.-" evidence="11"/>
<dbReference type="GO" id="GO:0005789">
    <property type="term" value="C:endoplasmic reticulum membrane"/>
    <property type="evidence" value="ECO:0007669"/>
    <property type="project" value="UniProtKB-SubCell"/>
</dbReference>
<dbReference type="SUPFAM" id="SSF69593">
    <property type="entry name" value="Glycerol-3-phosphate (1)-acyltransferase"/>
    <property type="match status" value="1"/>
</dbReference>
<dbReference type="InterPro" id="IPR007130">
    <property type="entry name" value="DAGAT"/>
</dbReference>
<accession>I0YX35</accession>
<comment type="subcellular location">
    <subcellularLocation>
        <location evidence="1 11">Endoplasmic reticulum membrane</location>
        <topology evidence="1 11">Multi-pass membrane protein</topology>
    </subcellularLocation>
</comment>
<evidence type="ECO:0000256" key="5">
    <source>
        <dbReference type="ARBA" id="ARBA00022692"/>
    </source>
</evidence>
<evidence type="ECO:0000256" key="10">
    <source>
        <dbReference type="ARBA" id="ARBA00023315"/>
    </source>
</evidence>
<dbReference type="PANTHER" id="PTHR12317:SF63">
    <property type="entry name" value="DIACYLGLYCEROL O-ACYLTRANSFERASE 2"/>
    <property type="match status" value="1"/>
</dbReference>
<dbReference type="STRING" id="574566.I0YX35"/>
<keyword evidence="6 11" id="KW-0256">Endoplasmic reticulum</keyword>